<protein>
    <submittedName>
        <fullName evidence="4">Uncharacterized protein</fullName>
    </submittedName>
</protein>
<evidence type="ECO:0000256" key="3">
    <source>
        <dbReference type="ARBA" id="ARBA00022827"/>
    </source>
</evidence>
<dbReference type="InterPro" id="IPR051871">
    <property type="entry name" value="GMC_Oxidoreductase-Related"/>
</dbReference>
<dbReference type="PANTHER" id="PTHR45968">
    <property type="entry name" value="OSJNBA0019K04.7 PROTEIN"/>
    <property type="match status" value="1"/>
</dbReference>
<comment type="caution">
    <text evidence="4">The sequence shown here is derived from an EMBL/GenBank/DDBJ whole genome shotgun (WGS) entry which is preliminary data.</text>
</comment>
<dbReference type="EMBL" id="VDCV01000008">
    <property type="protein sequence ID" value="KAB5544509.1"/>
    <property type="molecule type" value="Genomic_DNA"/>
</dbReference>
<name>A0A5N5LP58_9ROSI</name>
<dbReference type="AlphaFoldDB" id="A0A5N5LP58"/>
<keyword evidence="2" id="KW-0285">Flavoprotein</keyword>
<dbReference type="PANTHER" id="PTHR45968:SF19">
    <property type="entry name" value="GLUCOSE-METHANOL-CHOLINE (GMC) OXIDOREDUCTASE FAMILY PROTEIN"/>
    <property type="match status" value="1"/>
</dbReference>
<dbReference type="Proteomes" id="UP000326939">
    <property type="component" value="Chromosome 8"/>
</dbReference>
<reference evidence="5" key="1">
    <citation type="journal article" date="2019" name="Gigascience">
        <title>De novo genome assembly of the endangered Acer yangbiense, a plant species with extremely small populations endemic to Yunnan Province, China.</title>
        <authorList>
            <person name="Yang J."/>
            <person name="Wariss H.M."/>
            <person name="Tao L."/>
            <person name="Zhang R."/>
            <person name="Yun Q."/>
            <person name="Hollingsworth P."/>
            <person name="Dao Z."/>
            <person name="Luo G."/>
            <person name="Guo H."/>
            <person name="Ma Y."/>
            <person name="Sun W."/>
        </authorList>
    </citation>
    <scope>NUCLEOTIDE SEQUENCE [LARGE SCALE GENOMIC DNA]</scope>
    <source>
        <strain evidence="5">cv. br00</strain>
    </source>
</reference>
<evidence type="ECO:0000313" key="4">
    <source>
        <dbReference type="EMBL" id="KAB5544509.1"/>
    </source>
</evidence>
<organism evidence="4 5">
    <name type="scientific">Salix brachista</name>
    <dbReference type="NCBI Taxonomy" id="2182728"/>
    <lineage>
        <taxon>Eukaryota</taxon>
        <taxon>Viridiplantae</taxon>
        <taxon>Streptophyta</taxon>
        <taxon>Embryophyta</taxon>
        <taxon>Tracheophyta</taxon>
        <taxon>Spermatophyta</taxon>
        <taxon>Magnoliopsida</taxon>
        <taxon>eudicotyledons</taxon>
        <taxon>Gunneridae</taxon>
        <taxon>Pentapetalae</taxon>
        <taxon>rosids</taxon>
        <taxon>fabids</taxon>
        <taxon>Malpighiales</taxon>
        <taxon>Salicaceae</taxon>
        <taxon>Saliceae</taxon>
        <taxon>Salix</taxon>
    </lineage>
</organism>
<gene>
    <name evidence="4" type="ORF">DKX38_012621</name>
</gene>
<dbReference type="InterPro" id="IPR036188">
    <property type="entry name" value="FAD/NAD-bd_sf"/>
</dbReference>
<proteinExistence type="predicted"/>
<dbReference type="Gene3D" id="3.50.50.60">
    <property type="entry name" value="FAD/NAD(P)-binding domain"/>
    <property type="match status" value="1"/>
</dbReference>
<keyword evidence="5" id="KW-1185">Reference proteome</keyword>
<keyword evidence="3" id="KW-0274">FAD</keyword>
<accession>A0A5N5LP58</accession>
<evidence type="ECO:0000256" key="1">
    <source>
        <dbReference type="ARBA" id="ARBA00001974"/>
    </source>
</evidence>
<evidence type="ECO:0000313" key="5">
    <source>
        <dbReference type="Proteomes" id="UP000326939"/>
    </source>
</evidence>
<sequence length="121" mass="13721">METGRTRMELPHIIQSYCLYTDFLFLFLSNCPFSFSWIQGTLLRETERGGVPQGNILITDSKNMGFPLLQTDEFSSVASLKAFRVSNQRGRVLGRSPAINLGFYSRASDDFVQERGGIKSW</sequence>
<comment type="cofactor">
    <cofactor evidence="1">
        <name>FAD</name>
        <dbReference type="ChEBI" id="CHEBI:57692"/>
    </cofactor>
</comment>
<evidence type="ECO:0000256" key="2">
    <source>
        <dbReference type="ARBA" id="ARBA00022630"/>
    </source>
</evidence>